<comment type="caution">
    <text evidence="1">The sequence shown here is derived from an EMBL/GenBank/DDBJ whole genome shotgun (WGS) entry which is preliminary data.</text>
</comment>
<dbReference type="Proteomes" id="UP000054988">
    <property type="component" value="Unassembled WGS sequence"/>
</dbReference>
<reference evidence="1 2" key="1">
    <citation type="submission" date="2015-12" db="EMBL/GenBank/DDBJ databases">
        <title>Draft genome sequence of Moniliophthora roreri, the causal agent of frosty pod rot of cacao.</title>
        <authorList>
            <person name="Aime M.C."/>
            <person name="Diaz-Valderrama J.R."/>
            <person name="Kijpornyongpan T."/>
            <person name="Phillips-Mora W."/>
        </authorList>
    </citation>
    <scope>NUCLEOTIDE SEQUENCE [LARGE SCALE GENOMIC DNA]</scope>
    <source>
        <strain evidence="1 2">MCA 2952</strain>
    </source>
</reference>
<gene>
    <name evidence="1" type="ORF">WG66_8667</name>
</gene>
<proteinExistence type="predicted"/>
<evidence type="ECO:0000313" key="1">
    <source>
        <dbReference type="EMBL" id="KTB38758.1"/>
    </source>
</evidence>
<dbReference type="AlphaFoldDB" id="A0A0W0FRB8"/>
<name>A0A0W0FRB8_MONRR</name>
<protein>
    <submittedName>
        <fullName evidence="1">Uncharacterized protein</fullName>
    </submittedName>
</protein>
<evidence type="ECO:0000313" key="2">
    <source>
        <dbReference type="Proteomes" id="UP000054988"/>
    </source>
</evidence>
<organism evidence="1 2">
    <name type="scientific">Moniliophthora roreri</name>
    <name type="common">Frosty pod rot fungus</name>
    <name type="synonym">Monilia roreri</name>
    <dbReference type="NCBI Taxonomy" id="221103"/>
    <lineage>
        <taxon>Eukaryota</taxon>
        <taxon>Fungi</taxon>
        <taxon>Dikarya</taxon>
        <taxon>Basidiomycota</taxon>
        <taxon>Agaricomycotina</taxon>
        <taxon>Agaricomycetes</taxon>
        <taxon>Agaricomycetidae</taxon>
        <taxon>Agaricales</taxon>
        <taxon>Marasmiineae</taxon>
        <taxon>Marasmiaceae</taxon>
        <taxon>Moniliophthora</taxon>
    </lineage>
</organism>
<sequence>MKPLSGTAAPEDIHCIRIMRKVPHWYLSGVAVTKISKGSNNKRFWERRKRQGLGQQSRMRPTLMTISAFQLPDGHRHEREES</sequence>
<accession>A0A0W0FRB8</accession>
<dbReference type="EMBL" id="LATX01001733">
    <property type="protein sequence ID" value="KTB38758.1"/>
    <property type="molecule type" value="Genomic_DNA"/>
</dbReference>